<dbReference type="PANTHER" id="PTHR15067">
    <property type="entry name" value="E3 UBIQUITIN-PROTEIN LIGASE RNF8"/>
    <property type="match status" value="1"/>
</dbReference>
<dbReference type="InterPro" id="IPR013083">
    <property type="entry name" value="Znf_RING/FYVE/PHD"/>
</dbReference>
<dbReference type="InterPro" id="IPR001841">
    <property type="entry name" value="Znf_RING"/>
</dbReference>
<feature type="compositionally biased region" description="Low complexity" evidence="5">
    <location>
        <begin position="324"/>
        <end position="335"/>
    </location>
</feature>
<feature type="compositionally biased region" description="Polar residues" evidence="5">
    <location>
        <begin position="261"/>
        <end position="287"/>
    </location>
</feature>
<name>A0A432ZZ20_9FUNG</name>
<dbReference type="GO" id="GO:0000151">
    <property type="term" value="C:ubiquitin ligase complex"/>
    <property type="evidence" value="ECO:0007669"/>
    <property type="project" value="TreeGrafter"/>
</dbReference>
<reference evidence="7 8" key="1">
    <citation type="journal article" date="2018" name="New Phytol.">
        <title>Phylogenomics of Endogonaceae and evolution of mycorrhizas within Mucoromycota.</title>
        <authorList>
            <person name="Chang Y."/>
            <person name="Desiro A."/>
            <person name="Na H."/>
            <person name="Sandor L."/>
            <person name="Lipzen A."/>
            <person name="Clum A."/>
            <person name="Barry K."/>
            <person name="Grigoriev I.V."/>
            <person name="Martin F.M."/>
            <person name="Stajich J.E."/>
            <person name="Smith M.E."/>
            <person name="Bonito G."/>
            <person name="Spatafora J.W."/>
        </authorList>
    </citation>
    <scope>NUCLEOTIDE SEQUENCE [LARGE SCALE GENOMIC DNA]</scope>
    <source>
        <strain evidence="7 8">GMNB39</strain>
    </source>
</reference>
<keyword evidence="2 4" id="KW-0863">Zinc-finger</keyword>
<evidence type="ECO:0000313" key="8">
    <source>
        <dbReference type="Proteomes" id="UP000268093"/>
    </source>
</evidence>
<feature type="region of interest" description="Disordered" evidence="5">
    <location>
        <begin position="205"/>
        <end position="294"/>
    </location>
</feature>
<keyword evidence="8" id="KW-1185">Reference proteome</keyword>
<gene>
    <name evidence="7" type="ORF">BC936DRAFT_143718</name>
</gene>
<keyword evidence="3" id="KW-0862">Zinc</keyword>
<feature type="domain" description="RING-type" evidence="6">
    <location>
        <begin position="45"/>
        <end position="88"/>
    </location>
</feature>
<dbReference type="GO" id="GO:0061630">
    <property type="term" value="F:ubiquitin protein ligase activity"/>
    <property type="evidence" value="ECO:0007669"/>
    <property type="project" value="TreeGrafter"/>
</dbReference>
<accession>A0A432ZZ20</accession>
<feature type="region of interest" description="Disordered" evidence="5">
    <location>
        <begin position="446"/>
        <end position="506"/>
    </location>
</feature>
<evidence type="ECO:0000256" key="3">
    <source>
        <dbReference type="ARBA" id="ARBA00022833"/>
    </source>
</evidence>
<dbReference type="GO" id="GO:0006511">
    <property type="term" value="P:ubiquitin-dependent protein catabolic process"/>
    <property type="evidence" value="ECO:0007669"/>
    <property type="project" value="TreeGrafter"/>
</dbReference>
<feature type="region of interest" description="Disordered" evidence="5">
    <location>
        <begin position="147"/>
        <end position="181"/>
    </location>
</feature>
<dbReference type="Pfam" id="PF17123">
    <property type="entry name" value="zf-RING_11"/>
    <property type="match status" value="1"/>
</dbReference>
<dbReference type="PANTHER" id="PTHR15067:SF7">
    <property type="entry name" value="E3 UBIQUITIN-PROTEIN LIGASE DMA1-RELATED"/>
    <property type="match status" value="1"/>
</dbReference>
<feature type="compositionally biased region" description="Basic and acidic residues" evidence="5">
    <location>
        <begin position="393"/>
        <end position="404"/>
    </location>
</feature>
<evidence type="ECO:0000256" key="5">
    <source>
        <dbReference type="SAM" id="MobiDB-lite"/>
    </source>
</evidence>
<evidence type="ECO:0000256" key="2">
    <source>
        <dbReference type="ARBA" id="ARBA00022771"/>
    </source>
</evidence>
<evidence type="ECO:0000256" key="4">
    <source>
        <dbReference type="PROSITE-ProRule" id="PRU00175"/>
    </source>
</evidence>
<dbReference type="SUPFAM" id="SSF57850">
    <property type="entry name" value="RING/U-box"/>
    <property type="match status" value="1"/>
</dbReference>
<sequence length="506" mass="53483">FFPPIFSVNTFQNLRNIITPTQNPASSNNDSSATGIVDPEHIEDCCICLYAIAPFQALFIAPCSHSYHYKCIRPLLQNHPGFNCPLCRTYADLEASVAIEASEVIAKYGPRTNSTGVPVVAESGAVMTAEPAPMEDVIADNGQDNVMADAAPSSARPPASTARSDSPSSDGGLGMSSASFAPPDVGNRTVVESAAPVVDTFVLSPQSSVSSTRPIPINTSSRSSASHVTEHSIASPSTMVSPVHPSLLSNTLPNSPPPGFTSLQNNTASSQSRRNNSIGPNNLSPGNERQGFNFLPHLTAPLSLTVSTSTSGTDEDDYMDVGEVLSSSPPSSSVLNSTGERRNSASGLVGKLKMAIFDKNRRPGHQSPGSTSPVLANAPRDRLLFGGTVRESSTPREGRDRSRDEDQVGLMLVTHVNQIVLFPWQTNIDINLFSLQLAFASPSSVTSYLTSPDEEASSASSSDDKPTELEDDEVVGNSQSSMSRKRPVRAGKGKAVNVGQILEGIE</sequence>
<keyword evidence="1" id="KW-0479">Metal-binding</keyword>
<dbReference type="EMBL" id="RBNI01028143">
    <property type="protein sequence ID" value="RUO95575.1"/>
    <property type="molecule type" value="Genomic_DNA"/>
</dbReference>
<evidence type="ECO:0000313" key="7">
    <source>
        <dbReference type="EMBL" id="RUO95575.1"/>
    </source>
</evidence>
<evidence type="ECO:0000259" key="6">
    <source>
        <dbReference type="PROSITE" id="PS50089"/>
    </source>
</evidence>
<dbReference type="GO" id="GO:0005829">
    <property type="term" value="C:cytosol"/>
    <property type="evidence" value="ECO:0007669"/>
    <property type="project" value="TreeGrafter"/>
</dbReference>
<protein>
    <recommendedName>
        <fullName evidence="6">RING-type domain-containing protein</fullName>
    </recommendedName>
</protein>
<dbReference type="PROSITE" id="PS50089">
    <property type="entry name" value="ZF_RING_2"/>
    <property type="match status" value="1"/>
</dbReference>
<feature type="region of interest" description="Disordered" evidence="5">
    <location>
        <begin position="306"/>
        <end position="345"/>
    </location>
</feature>
<dbReference type="Gene3D" id="3.30.40.10">
    <property type="entry name" value="Zinc/RING finger domain, C3HC4 (zinc finger)"/>
    <property type="match status" value="1"/>
</dbReference>
<dbReference type="SMART" id="SM00184">
    <property type="entry name" value="RING"/>
    <property type="match status" value="1"/>
</dbReference>
<proteinExistence type="predicted"/>
<feature type="non-terminal residue" evidence="7">
    <location>
        <position position="1"/>
    </location>
</feature>
<comment type="caution">
    <text evidence="7">The sequence shown here is derived from an EMBL/GenBank/DDBJ whole genome shotgun (WGS) entry which is preliminary data.</text>
</comment>
<dbReference type="Proteomes" id="UP000268093">
    <property type="component" value="Unassembled WGS sequence"/>
</dbReference>
<feature type="compositionally biased region" description="Basic residues" evidence="5">
    <location>
        <begin position="483"/>
        <end position="492"/>
    </location>
</feature>
<dbReference type="GO" id="GO:0008270">
    <property type="term" value="F:zinc ion binding"/>
    <property type="evidence" value="ECO:0007669"/>
    <property type="project" value="UniProtKB-KW"/>
</dbReference>
<feature type="compositionally biased region" description="Polar residues" evidence="5">
    <location>
        <begin position="205"/>
        <end position="240"/>
    </location>
</feature>
<dbReference type="GO" id="GO:0016567">
    <property type="term" value="P:protein ubiquitination"/>
    <property type="evidence" value="ECO:0007669"/>
    <property type="project" value="TreeGrafter"/>
</dbReference>
<feature type="region of interest" description="Disordered" evidence="5">
    <location>
        <begin position="360"/>
        <end position="404"/>
    </location>
</feature>
<dbReference type="OrthoDB" id="687730at2759"/>
<organism evidence="7 8">
    <name type="scientific">Jimgerdemannia flammicorona</name>
    <dbReference type="NCBI Taxonomy" id="994334"/>
    <lineage>
        <taxon>Eukaryota</taxon>
        <taxon>Fungi</taxon>
        <taxon>Fungi incertae sedis</taxon>
        <taxon>Mucoromycota</taxon>
        <taxon>Mucoromycotina</taxon>
        <taxon>Endogonomycetes</taxon>
        <taxon>Endogonales</taxon>
        <taxon>Endogonaceae</taxon>
        <taxon>Jimgerdemannia</taxon>
    </lineage>
</organism>
<dbReference type="GO" id="GO:0032153">
    <property type="term" value="C:cell division site"/>
    <property type="evidence" value="ECO:0007669"/>
    <property type="project" value="TreeGrafter"/>
</dbReference>
<dbReference type="AlphaFoldDB" id="A0A432ZZ20"/>
<evidence type="ECO:0000256" key="1">
    <source>
        <dbReference type="ARBA" id="ARBA00022723"/>
    </source>
</evidence>
<feature type="compositionally biased region" description="Low complexity" evidence="5">
    <location>
        <begin position="148"/>
        <end position="170"/>
    </location>
</feature>